<feature type="compositionally biased region" description="Gly residues" evidence="1">
    <location>
        <begin position="1281"/>
        <end position="1314"/>
    </location>
</feature>
<dbReference type="PANTHER" id="PTHR36721:SF1">
    <property type="entry name" value="OS04G0446401 PROTEIN"/>
    <property type="match status" value="1"/>
</dbReference>
<feature type="compositionally biased region" description="Pro residues" evidence="1">
    <location>
        <begin position="499"/>
        <end position="515"/>
    </location>
</feature>
<evidence type="ECO:0000256" key="1">
    <source>
        <dbReference type="SAM" id="MobiDB-lite"/>
    </source>
</evidence>
<accession>A0A9W6BLL1</accession>
<feature type="transmembrane region" description="Helical" evidence="2">
    <location>
        <begin position="351"/>
        <end position="370"/>
    </location>
</feature>
<feature type="region of interest" description="Disordered" evidence="1">
    <location>
        <begin position="1185"/>
        <end position="1210"/>
    </location>
</feature>
<feature type="compositionally biased region" description="Pro residues" evidence="1">
    <location>
        <begin position="1093"/>
        <end position="1102"/>
    </location>
</feature>
<feature type="region of interest" description="Disordered" evidence="1">
    <location>
        <begin position="19"/>
        <end position="62"/>
    </location>
</feature>
<feature type="region of interest" description="Disordered" evidence="1">
    <location>
        <begin position="449"/>
        <end position="542"/>
    </location>
</feature>
<evidence type="ECO:0000256" key="2">
    <source>
        <dbReference type="SAM" id="Phobius"/>
    </source>
</evidence>
<reference evidence="3 4" key="1">
    <citation type="journal article" date="2023" name="Commun. Biol.">
        <title>Reorganization of the ancestral sex-determining regions during the evolution of trioecy in Pleodorina starrii.</title>
        <authorList>
            <person name="Takahashi K."/>
            <person name="Suzuki S."/>
            <person name="Kawai-Toyooka H."/>
            <person name="Yamamoto K."/>
            <person name="Hamaji T."/>
            <person name="Ootsuki R."/>
            <person name="Yamaguchi H."/>
            <person name="Kawachi M."/>
            <person name="Higashiyama T."/>
            <person name="Nozaki H."/>
        </authorList>
    </citation>
    <scope>NUCLEOTIDE SEQUENCE [LARGE SCALE GENOMIC DNA]</scope>
    <source>
        <strain evidence="3 4">NIES-4479</strain>
    </source>
</reference>
<feature type="compositionally biased region" description="Low complexity" evidence="1">
    <location>
        <begin position="1123"/>
        <end position="1133"/>
    </location>
</feature>
<keyword evidence="2" id="KW-1133">Transmembrane helix</keyword>
<evidence type="ECO:0000313" key="4">
    <source>
        <dbReference type="Proteomes" id="UP001165080"/>
    </source>
</evidence>
<evidence type="ECO:0000313" key="3">
    <source>
        <dbReference type="EMBL" id="GLC53995.1"/>
    </source>
</evidence>
<sequence>MSPAWLRWYRPSARSRGKAAALKSGASPASQHHAFSAKPGNCSSSAAVEEDEGEPGTAKALDGGRRPAAGFFGRQFRALLQLCATRGEEAAFRAWCIRQASERVALFGLGASVDLTVWVMELFVMALVTLSRGAGYVAGCPQGTAATAATTPGEDYQLLAVGAGADGSGAACPACDPRFAADTAALETFPCDRNPAWQYIHTLRHLPGFMLHAAARRDDSVWGYMAALAGALGVMLVRPSWYVRWRNGLVLAVRCAMMAGNVTAAAAASPLCMAATTALYYMPSYMRTSGTWVNIGLFFMAVKAVTFGRVPLSYHLPFGLLEWCLAVLTAYTATLRTLGPAAASRLLTPSWLLLHLAAYFAGPCWVVWRLEEAQRGRFRALIAASPRSSFSAARPPSSAIVTPYGTPSASPRTSDVAAGAPLAPAQTAAATASRGASSAAAAVSQSVSQSASASTPAPEPQNCRSEGEAPSSPPGPPPSFVANSPPSSAGPPDGDSHPSPSPPPPPPLASPPLTPAPSDAGTHASAGGAGGPAVPYGSSDRGGAAVAVGRAAVPSLHGAAADAAAGASPSMSPSTAFAPSTVLPLRGTLFARPLHPPQAPSIAAARIAAATARPASPSTSAQLASGAAGVSVPAPPAAAAAASTSSAAVAVNKAVAPTPSRVLSYKALTTTRFVSYKLRDHAGLTFPSAAAAVANAFLGAMHTATAPAPPTPAPAQPAPSAWPTAASAAAASGGPPASVAPATAPFSAGCADAARGATDSAAAQGGGAAAGAGDSTAQAGGGAATGGLSYPIRHVALSPSSPSTAPPAVPYMSLVRSVVVEGCVHLLSVVTAIGTAATTDPWVSGGAGAGAGGTGTDATCGAALCGSALCHMEADGLEDLAALSARIHAWAQRQYDTVRSALYGAEEAGCAAPAGDECGGGGEDADGMGAAQSQTQRLATISECSEGADKETATAAAAAAGRDGGGGGAAAAAWLSPVAVAVAAAAATADPSAGAVEEIQIMLAEDDSVRQRRRQQQQQEGACGQDGSTARGCVIVRAVAVGTCGGIVLDELLELSYDLYGSGGSGDGGCAGVRLRLPKPSRPGVIYIHLLPAPSPPPPEPQHQPSSPSATAAPCRRESAEPAAAAAATASSSAGGGGGGGSSRPLTTLPLLVLPSTAAAAELCWLYDTMTSELQRAWMLATPAPPPTAAATAAATDDDDDGSTASGGFSGSAAAAAAAARAVAFARHFLPLAHDLGHLLTVCRADPGCTEDTGAAATAAQYEHEYEGMRTLHGTGWRPGDAGGWSHGGSDGDGGGGGEFGSSGGSGSGSGGVDPRGPLASLAASVLSFLSECGLEAAAGEVRRWVVQRAAQTAPPPAAPGRASQQSPPCPVRQYGKADADDDGAGGARVLVSRGKRPAAAPPLYGPYGMELLEVWLLLAAAALWLWINGLATVVSAMVAGAVALLALRLAASVRLEAVWRGHDDPRVGGKSGD</sequence>
<feature type="region of interest" description="Disordered" evidence="1">
    <location>
        <begin position="1273"/>
        <end position="1314"/>
    </location>
</feature>
<organism evidence="3 4">
    <name type="scientific">Pleodorina starrii</name>
    <dbReference type="NCBI Taxonomy" id="330485"/>
    <lineage>
        <taxon>Eukaryota</taxon>
        <taxon>Viridiplantae</taxon>
        <taxon>Chlorophyta</taxon>
        <taxon>core chlorophytes</taxon>
        <taxon>Chlorophyceae</taxon>
        <taxon>CS clade</taxon>
        <taxon>Chlamydomonadales</taxon>
        <taxon>Volvocaceae</taxon>
        <taxon>Pleodorina</taxon>
    </lineage>
</organism>
<gene>
    <name evidence="3" type="primary">PLEST001502</name>
    <name evidence="3" type="ORF">PLESTB_000812600</name>
</gene>
<feature type="transmembrane region" description="Helical" evidence="2">
    <location>
        <begin position="1434"/>
        <end position="1452"/>
    </location>
</feature>
<keyword evidence="2" id="KW-0472">Membrane</keyword>
<comment type="caution">
    <text evidence="3">The sequence shown here is derived from an EMBL/GenBank/DDBJ whole genome shotgun (WGS) entry which is preliminary data.</text>
</comment>
<dbReference type="EMBL" id="BRXU01000009">
    <property type="protein sequence ID" value="GLC53995.1"/>
    <property type="molecule type" value="Genomic_DNA"/>
</dbReference>
<keyword evidence="2" id="KW-0812">Transmembrane</keyword>
<protein>
    <submittedName>
        <fullName evidence="3">Uncharacterized protein</fullName>
    </submittedName>
</protein>
<feature type="transmembrane region" description="Helical" evidence="2">
    <location>
        <begin position="262"/>
        <end position="283"/>
    </location>
</feature>
<keyword evidence="4" id="KW-1185">Reference proteome</keyword>
<feature type="compositionally biased region" description="Low complexity" evidence="1">
    <location>
        <begin position="480"/>
        <end position="493"/>
    </location>
</feature>
<feature type="compositionally biased region" description="Low complexity" evidence="1">
    <location>
        <begin position="718"/>
        <end position="734"/>
    </location>
</feature>
<name>A0A9W6BLL1_9CHLO</name>
<dbReference type="PANTHER" id="PTHR36721">
    <property type="entry name" value="PROLINE-RICH FAMILY PROTEIN"/>
    <property type="match status" value="1"/>
</dbReference>
<feature type="region of interest" description="Disordered" evidence="1">
    <location>
        <begin position="1090"/>
        <end position="1142"/>
    </location>
</feature>
<feature type="transmembrane region" description="Helical" evidence="2">
    <location>
        <begin position="320"/>
        <end position="339"/>
    </location>
</feature>
<proteinExistence type="predicted"/>
<feature type="transmembrane region" description="Helical" evidence="2">
    <location>
        <begin position="289"/>
        <end position="308"/>
    </location>
</feature>
<feature type="region of interest" description="Disordered" evidence="1">
    <location>
        <begin position="708"/>
        <end position="734"/>
    </location>
</feature>
<dbReference type="OrthoDB" id="552676at2759"/>
<feature type="region of interest" description="Disordered" evidence="1">
    <location>
        <begin position="1353"/>
        <end position="1388"/>
    </location>
</feature>
<dbReference type="Proteomes" id="UP001165080">
    <property type="component" value="Unassembled WGS sequence"/>
</dbReference>
<feature type="transmembrane region" description="Helical" evidence="2">
    <location>
        <begin position="221"/>
        <end position="241"/>
    </location>
</feature>
<feature type="compositionally biased region" description="Low complexity" evidence="1">
    <location>
        <begin position="516"/>
        <end position="526"/>
    </location>
</feature>
<feature type="compositionally biased region" description="Pro residues" evidence="1">
    <location>
        <begin position="708"/>
        <end position="717"/>
    </location>
</feature>